<comment type="caution">
    <text evidence="2">The sequence shown here is derived from an EMBL/GenBank/DDBJ whole genome shotgun (WGS) entry which is preliminary data.</text>
</comment>
<dbReference type="Proteomes" id="UP001465976">
    <property type="component" value="Unassembled WGS sequence"/>
</dbReference>
<accession>A0ABR3F1S2</accession>
<dbReference type="CDD" id="cd00060">
    <property type="entry name" value="FHA"/>
    <property type="match status" value="1"/>
</dbReference>
<dbReference type="InterPro" id="IPR008984">
    <property type="entry name" value="SMAD_FHA_dom_sf"/>
</dbReference>
<evidence type="ECO:0000313" key="2">
    <source>
        <dbReference type="EMBL" id="KAL0569138.1"/>
    </source>
</evidence>
<dbReference type="PROSITE" id="PS50006">
    <property type="entry name" value="FHA_DOMAIN"/>
    <property type="match status" value="1"/>
</dbReference>
<keyword evidence="3" id="KW-1185">Reference proteome</keyword>
<reference evidence="2 3" key="1">
    <citation type="submission" date="2024-02" db="EMBL/GenBank/DDBJ databases">
        <title>A draft genome for the cacao thread blight pathogen Marasmius crinis-equi.</title>
        <authorList>
            <person name="Cohen S.P."/>
            <person name="Baruah I.K."/>
            <person name="Amoako-Attah I."/>
            <person name="Bukari Y."/>
            <person name="Meinhardt L.W."/>
            <person name="Bailey B.A."/>
        </authorList>
    </citation>
    <scope>NUCLEOTIDE SEQUENCE [LARGE SCALE GENOMIC DNA]</scope>
    <source>
        <strain evidence="2 3">GH-76</strain>
    </source>
</reference>
<organism evidence="2 3">
    <name type="scientific">Marasmius crinis-equi</name>
    <dbReference type="NCBI Taxonomy" id="585013"/>
    <lineage>
        <taxon>Eukaryota</taxon>
        <taxon>Fungi</taxon>
        <taxon>Dikarya</taxon>
        <taxon>Basidiomycota</taxon>
        <taxon>Agaricomycotina</taxon>
        <taxon>Agaricomycetes</taxon>
        <taxon>Agaricomycetidae</taxon>
        <taxon>Agaricales</taxon>
        <taxon>Marasmiineae</taxon>
        <taxon>Marasmiaceae</taxon>
        <taxon>Marasmius</taxon>
    </lineage>
</organism>
<evidence type="ECO:0000259" key="1">
    <source>
        <dbReference type="PROSITE" id="PS50006"/>
    </source>
</evidence>
<dbReference type="Gene3D" id="2.60.200.20">
    <property type="match status" value="1"/>
</dbReference>
<dbReference type="InterPro" id="IPR000253">
    <property type="entry name" value="FHA_dom"/>
</dbReference>
<proteinExistence type="predicted"/>
<gene>
    <name evidence="2" type="ORF">V5O48_012839</name>
</gene>
<feature type="domain" description="FHA" evidence="1">
    <location>
        <begin position="60"/>
        <end position="114"/>
    </location>
</feature>
<dbReference type="Pfam" id="PF00498">
    <property type="entry name" value="FHA"/>
    <property type="match status" value="1"/>
</dbReference>
<evidence type="ECO:0000313" key="3">
    <source>
        <dbReference type="Proteomes" id="UP001465976"/>
    </source>
</evidence>
<dbReference type="SUPFAM" id="SSF49879">
    <property type="entry name" value="SMAD/FHA domain"/>
    <property type="match status" value="1"/>
</dbReference>
<sequence length="144" mass="15612">MLDNDIEYIGTNRAPSPGIQMTGSTRALTGFALNVEASPSEPGRRIVFHKRTAVAGRPDIIVGRSPPELPMPTRCDESSAMFRCPVVSRKHAKFHFANGKVYVTDTDSHHGTHVRRPGTLTSTKLAPNTPTELADGDVITFGKT</sequence>
<feature type="non-terminal residue" evidence="2">
    <location>
        <position position="144"/>
    </location>
</feature>
<name>A0ABR3F1S2_9AGAR</name>
<dbReference type="EMBL" id="JBAHYK010001185">
    <property type="protein sequence ID" value="KAL0569138.1"/>
    <property type="molecule type" value="Genomic_DNA"/>
</dbReference>
<protein>
    <recommendedName>
        <fullName evidence="1">FHA domain-containing protein</fullName>
    </recommendedName>
</protein>